<dbReference type="Proteomes" id="UP000076744">
    <property type="component" value="Unassembled WGS sequence"/>
</dbReference>
<evidence type="ECO:0000313" key="3">
    <source>
        <dbReference type="Proteomes" id="UP000076744"/>
    </source>
</evidence>
<dbReference type="RefSeq" id="XP_018703261.1">
    <property type="nucleotide sequence ID" value="XM_018849762.1"/>
</dbReference>
<sequence length="505" mass="55354">MAEVMNAKISNTSKQCLLYQVSQDPGLPRPRPTTAFWQVPPHPTLADKQSHQLPASTAVAIIGSGITGCSVAKHLLDLSATDGAMTVSVFEARTLVSGATGRNGGLLTSFVPEEFGDLVEHYGTEEAVKIARFVNRNLEKVHELANESPERKEYSQVRRLRDVVCFSNPEDFAQAKESWALYEKHVPEDRGKTEFLSSADAAQKYNVRAPAGAVTFPNGAGWPYRLITEVWSQLNEEYRSRLRIETKTPVESITYDACDTAYPYILHTPRGDVKATKVIHAANGYAGHLLPSLRGALYPLRGSMSVQKSTPEFGRHGANLTWSMTNRRVYEPETDVLEAGTYYAHQNAITGDIFLGGEKTKASAFFVTDDTEMDVNCRENFAALLPRYFIHGWCESDGGGGGRAMDPEICAMWTGIMGFTGDRLPLVGPLDEGATRRGGEGEWIVAGFNGYGMSLCWACGEAVAKMVLGMDVSEFLPSAFLATRKRIEQPARRGPLEAVLDLLDA</sequence>
<dbReference type="InterPro" id="IPR006076">
    <property type="entry name" value="FAD-dep_OxRdtase"/>
</dbReference>
<evidence type="ECO:0000313" key="2">
    <source>
        <dbReference type="EMBL" id="OAA60148.1"/>
    </source>
</evidence>
<dbReference type="EMBL" id="AZHB01000015">
    <property type="protein sequence ID" value="OAA60148.1"/>
    <property type="molecule type" value="Genomic_DNA"/>
</dbReference>
<reference evidence="2 3" key="1">
    <citation type="journal article" date="2016" name="Genome Biol. Evol.">
        <title>Divergent and convergent evolution of fungal pathogenicity.</title>
        <authorList>
            <person name="Shang Y."/>
            <person name="Xiao G."/>
            <person name="Zheng P."/>
            <person name="Cen K."/>
            <person name="Zhan S."/>
            <person name="Wang C."/>
        </authorList>
    </citation>
    <scope>NUCLEOTIDE SEQUENCE [LARGE SCALE GENOMIC DNA]</scope>
    <source>
        <strain evidence="2 3">ARSEF 2679</strain>
    </source>
</reference>
<evidence type="ECO:0000259" key="1">
    <source>
        <dbReference type="Pfam" id="PF01266"/>
    </source>
</evidence>
<dbReference type="STRING" id="1081104.A0A167T1D2"/>
<protein>
    <submittedName>
        <fullName evidence="2">FAD dependent oxidoreductase</fullName>
    </submittedName>
</protein>
<accession>A0A167T1D2</accession>
<gene>
    <name evidence="2" type="ORF">ISF_06158</name>
</gene>
<dbReference type="OrthoDB" id="512662at2759"/>
<dbReference type="Gene3D" id="3.50.50.60">
    <property type="entry name" value="FAD/NAD(P)-binding domain"/>
    <property type="match status" value="1"/>
</dbReference>
<keyword evidence="3" id="KW-1185">Reference proteome</keyword>
<comment type="caution">
    <text evidence="2">The sequence shown here is derived from an EMBL/GenBank/DDBJ whole genome shotgun (WGS) entry which is preliminary data.</text>
</comment>
<dbReference type="PANTHER" id="PTHR13847:SF213">
    <property type="entry name" value="DEPENDENT OXIDOREDUCTASE, PUTATIVE-RELATED"/>
    <property type="match status" value="1"/>
</dbReference>
<dbReference type="Pfam" id="PF01266">
    <property type="entry name" value="DAO"/>
    <property type="match status" value="1"/>
</dbReference>
<feature type="domain" description="FAD dependent oxidoreductase" evidence="1">
    <location>
        <begin position="59"/>
        <end position="466"/>
    </location>
</feature>
<organism evidence="2 3">
    <name type="scientific">Cordyceps fumosorosea (strain ARSEF 2679)</name>
    <name type="common">Isaria fumosorosea</name>
    <dbReference type="NCBI Taxonomy" id="1081104"/>
    <lineage>
        <taxon>Eukaryota</taxon>
        <taxon>Fungi</taxon>
        <taxon>Dikarya</taxon>
        <taxon>Ascomycota</taxon>
        <taxon>Pezizomycotina</taxon>
        <taxon>Sordariomycetes</taxon>
        <taxon>Hypocreomycetidae</taxon>
        <taxon>Hypocreales</taxon>
        <taxon>Cordycipitaceae</taxon>
        <taxon>Cordyceps</taxon>
    </lineage>
</organism>
<name>A0A167T1D2_CORFA</name>
<dbReference type="Gene3D" id="3.30.9.10">
    <property type="entry name" value="D-Amino Acid Oxidase, subunit A, domain 2"/>
    <property type="match status" value="1"/>
</dbReference>
<proteinExistence type="predicted"/>
<dbReference type="AlphaFoldDB" id="A0A167T1D2"/>
<dbReference type="SUPFAM" id="SSF51905">
    <property type="entry name" value="FAD/NAD(P)-binding domain"/>
    <property type="match status" value="1"/>
</dbReference>
<dbReference type="PANTHER" id="PTHR13847">
    <property type="entry name" value="SARCOSINE DEHYDROGENASE-RELATED"/>
    <property type="match status" value="1"/>
</dbReference>
<dbReference type="GeneID" id="30022450"/>
<dbReference type="InterPro" id="IPR036188">
    <property type="entry name" value="FAD/NAD-bd_sf"/>
</dbReference>
<dbReference type="GO" id="GO:0005737">
    <property type="term" value="C:cytoplasm"/>
    <property type="evidence" value="ECO:0007669"/>
    <property type="project" value="TreeGrafter"/>
</dbReference>